<reference evidence="1" key="1">
    <citation type="journal article" date="2014" name="Proc. Natl. Acad. Sci. U.S.A.">
        <title>Evolutionary origin of insect-Wolbachia nutritional mutualism.</title>
        <authorList>
            <person name="Nikoh N."/>
            <person name="Hosokawa T."/>
            <person name="Moriyama M."/>
            <person name="Oshima K."/>
            <person name="Hattori M."/>
            <person name="Fukatsu T."/>
        </authorList>
    </citation>
    <scope>NUCLEOTIDE SEQUENCE</scope>
    <source>
        <strain evidence="1">KTCN</strain>
    </source>
</reference>
<dbReference type="AlphaFoldDB" id="A0A060Q2H4"/>
<organism evidence="1">
    <name type="scientific">Wolbachia sp. KTCN</name>
    <dbReference type="NCBI Taxonomy" id="653101"/>
    <lineage>
        <taxon>Bacteria</taxon>
        <taxon>Pseudomonadati</taxon>
        <taxon>Pseudomonadota</taxon>
        <taxon>Alphaproteobacteria</taxon>
        <taxon>Rickettsiales</taxon>
        <taxon>Anaplasmataceae</taxon>
        <taxon>Wolbachieae</taxon>
        <taxon>Wolbachia</taxon>
    </lineage>
</organism>
<name>A0A060Q2H4_9RICK</name>
<protein>
    <submittedName>
        <fullName evidence="1">Uncharacterized protein</fullName>
    </submittedName>
</protein>
<accession>A0A060Q2H4</accession>
<dbReference type="EMBL" id="AB934989">
    <property type="protein sequence ID" value="BAP01374.1"/>
    <property type="molecule type" value="Genomic_DNA"/>
</dbReference>
<proteinExistence type="predicted"/>
<sequence length="42" mass="5072">MTKRAKNRDIFPSSIFYSKSLMLNFINSFWKNGEFMTILYCK</sequence>
<evidence type="ECO:0000313" key="1">
    <source>
        <dbReference type="EMBL" id="BAP01374.1"/>
    </source>
</evidence>